<dbReference type="ESTHER" id="acice-q2dzr5">
    <property type="family name" value="Prolyl_oligopeptidase_S9"/>
</dbReference>
<keyword evidence="3" id="KW-0720">Serine protease</keyword>
<dbReference type="KEGG" id="ace:Acel_1406"/>
<dbReference type="AlphaFoldDB" id="A0LUR8"/>
<dbReference type="STRING" id="351607.Acel_1406"/>
<accession>A0LUR8</accession>
<dbReference type="RefSeq" id="WP_011720241.1">
    <property type="nucleotide sequence ID" value="NC_008578.1"/>
</dbReference>
<evidence type="ECO:0000259" key="5">
    <source>
        <dbReference type="Pfam" id="PF00326"/>
    </source>
</evidence>
<dbReference type="InterPro" id="IPR029058">
    <property type="entry name" value="AB_hydrolase_fold"/>
</dbReference>
<dbReference type="Proteomes" id="UP000008221">
    <property type="component" value="Chromosome"/>
</dbReference>
<dbReference type="InterPro" id="IPR011659">
    <property type="entry name" value="WD40"/>
</dbReference>
<feature type="domain" description="Peptidase S9 prolyl oligopeptidase catalytic" evidence="5">
    <location>
        <begin position="484"/>
        <end position="689"/>
    </location>
</feature>
<evidence type="ECO:0000256" key="2">
    <source>
        <dbReference type="ARBA" id="ARBA00022801"/>
    </source>
</evidence>
<keyword evidence="1" id="KW-0732">Signal</keyword>
<dbReference type="PANTHER" id="PTHR42776:SF13">
    <property type="entry name" value="DIPEPTIDYL-PEPTIDASE 5"/>
    <property type="match status" value="1"/>
</dbReference>
<feature type="compositionally biased region" description="Basic and acidic residues" evidence="4">
    <location>
        <begin position="9"/>
        <end position="20"/>
    </location>
</feature>
<dbReference type="HOGENOM" id="CLU_008615_1_0_11"/>
<dbReference type="SUPFAM" id="SSF82171">
    <property type="entry name" value="DPP6 N-terminal domain-like"/>
    <property type="match status" value="1"/>
</dbReference>
<dbReference type="eggNOG" id="COG0823">
    <property type="taxonomic scope" value="Bacteria"/>
</dbReference>
<dbReference type="Gene3D" id="3.40.50.1820">
    <property type="entry name" value="alpha/beta hydrolase"/>
    <property type="match status" value="1"/>
</dbReference>
<reference evidence="6 7" key="1">
    <citation type="journal article" date="2009" name="Genome Res.">
        <title>Complete genome of the cellulolytic thermophile Acidothermus cellulolyticus 11B provides insights into its ecophysiological and evolutionary adaptations.</title>
        <authorList>
            <person name="Barabote R.D."/>
            <person name="Xie G."/>
            <person name="Leu D.H."/>
            <person name="Normand P."/>
            <person name="Necsulea A."/>
            <person name="Daubin V."/>
            <person name="Medigue C."/>
            <person name="Adney W.S."/>
            <person name="Xu X.C."/>
            <person name="Lapidus A."/>
            <person name="Parales R.E."/>
            <person name="Detter C."/>
            <person name="Pujic P."/>
            <person name="Bruce D."/>
            <person name="Lavire C."/>
            <person name="Challacombe J.F."/>
            <person name="Brettin T.S."/>
            <person name="Berry A.M."/>
        </authorList>
    </citation>
    <scope>NUCLEOTIDE SEQUENCE [LARGE SCALE GENOMIC DNA]</scope>
    <source>
        <strain evidence="7">ATCC 43068 / DSM 8971 / 11B</strain>
    </source>
</reference>
<organism evidence="6 7">
    <name type="scientific">Acidothermus cellulolyticus (strain ATCC 43068 / DSM 8971 / 11B)</name>
    <dbReference type="NCBI Taxonomy" id="351607"/>
    <lineage>
        <taxon>Bacteria</taxon>
        <taxon>Bacillati</taxon>
        <taxon>Actinomycetota</taxon>
        <taxon>Actinomycetes</taxon>
        <taxon>Acidothermales</taxon>
        <taxon>Acidothermaceae</taxon>
        <taxon>Acidothermus</taxon>
    </lineage>
</organism>
<sequence>MPAQLPPDGEVRAKPTDSDAAHPFADLDRYVAIPRVAGLILAPDGRRLVCVVQTPAADNSAYVSALWEVDPAGEAPPRRLTFSAEGETQPAFTADGDLLFVSKRSSPSPSPGSAETETTAGLWRLPASGGEAYQVAAPSAGITKVLAARAAGVVLVVAPALPGPYEEDAARRKARREAGVSAVLHESAPVRHWDRDIGPDFPRLLRVDLDGTAVSSAQPVSGRLHDLTPDPGRALDEVGLAVSDDGRIAVCGWRTPLGRGVEGVSLVAIDTTSGERRVLLAATAEPVKQNFDQPAISPDGRYVVCVCEEEGDRDHPPRCSLRLVDLHSGAVTPLAPEFPYWPANPRFSADGSAVFFVADEQGRCPVFRVDIATGQVRRLASDGAYSEVNVSPDGKYLYALRSRIDEPPRPVRLEVDAVDQKPMEIPAPGEILSYPGRVTEITATAVDGVPLRAWLVLPDGATAEHPAPLALWIHGGPLMSWNSWSWRWNPWLLAARGYAVLLPDPGLSQGYGQEFITRAWRDWGPVPFADLMTITDAAAARADIDETRIAAMGGSYGGFMANWIAGHTDRFKAIVSHASLWALDYFTGVTDHAGEWLREWGHPVHEPERYERNSPHRHIAAIRTPMLVIHGDKDYRVPIAEGLKLWADLVWHGCDAKFLYFPDENHWILKPGNVKAWYATVLAFLDHYVRGLPWRRPELV</sequence>
<keyword evidence="7" id="KW-1185">Reference proteome</keyword>
<dbReference type="PANTHER" id="PTHR42776">
    <property type="entry name" value="SERINE PEPTIDASE S9 FAMILY MEMBER"/>
    <property type="match status" value="1"/>
</dbReference>
<evidence type="ECO:0000256" key="3">
    <source>
        <dbReference type="ARBA" id="ARBA00022825"/>
    </source>
</evidence>
<dbReference type="GO" id="GO:0006508">
    <property type="term" value="P:proteolysis"/>
    <property type="evidence" value="ECO:0007669"/>
    <property type="project" value="InterPro"/>
</dbReference>
<evidence type="ECO:0000313" key="6">
    <source>
        <dbReference type="EMBL" id="ABK53178.1"/>
    </source>
</evidence>
<proteinExistence type="predicted"/>
<evidence type="ECO:0000256" key="1">
    <source>
        <dbReference type="ARBA" id="ARBA00022729"/>
    </source>
</evidence>
<dbReference type="GO" id="GO:0004252">
    <property type="term" value="F:serine-type endopeptidase activity"/>
    <property type="evidence" value="ECO:0007669"/>
    <property type="project" value="TreeGrafter"/>
</dbReference>
<dbReference type="InterPro" id="IPR001375">
    <property type="entry name" value="Peptidase_S9_cat"/>
</dbReference>
<dbReference type="InterPro" id="IPR011042">
    <property type="entry name" value="6-blade_b-propeller_TolB-like"/>
</dbReference>
<gene>
    <name evidence="6" type="ordered locus">Acel_1406</name>
</gene>
<dbReference type="EMBL" id="CP000481">
    <property type="protein sequence ID" value="ABK53178.1"/>
    <property type="molecule type" value="Genomic_DNA"/>
</dbReference>
<dbReference type="Pfam" id="PF00326">
    <property type="entry name" value="Peptidase_S9"/>
    <property type="match status" value="1"/>
</dbReference>
<dbReference type="SUPFAM" id="SSF53474">
    <property type="entry name" value="alpha/beta-Hydrolases"/>
    <property type="match status" value="1"/>
</dbReference>
<keyword evidence="3" id="KW-0645">Protease</keyword>
<dbReference type="Gene3D" id="2.120.10.30">
    <property type="entry name" value="TolB, C-terminal domain"/>
    <property type="match status" value="2"/>
</dbReference>
<keyword evidence="2" id="KW-0378">Hydrolase</keyword>
<dbReference type="OrthoDB" id="262125at2"/>
<protein>
    <submittedName>
        <fullName evidence="6">Peptidase S9, prolyl oligopeptidase active site domain protein</fullName>
    </submittedName>
</protein>
<dbReference type="eggNOG" id="COG1506">
    <property type="taxonomic scope" value="Bacteria"/>
</dbReference>
<dbReference type="InParanoid" id="A0LUR8"/>
<evidence type="ECO:0000313" key="7">
    <source>
        <dbReference type="Proteomes" id="UP000008221"/>
    </source>
</evidence>
<name>A0LUR8_ACIC1</name>
<feature type="region of interest" description="Disordered" evidence="4">
    <location>
        <begin position="1"/>
        <end position="20"/>
    </location>
</feature>
<dbReference type="Pfam" id="PF07676">
    <property type="entry name" value="PD40"/>
    <property type="match status" value="2"/>
</dbReference>
<evidence type="ECO:0000256" key="4">
    <source>
        <dbReference type="SAM" id="MobiDB-lite"/>
    </source>
</evidence>